<evidence type="ECO:0000313" key="7">
    <source>
        <dbReference type="EMBL" id="CAD1839149.1"/>
    </source>
</evidence>
<evidence type="ECO:0000256" key="5">
    <source>
        <dbReference type="ARBA" id="ARBA00023136"/>
    </source>
</evidence>
<comment type="subcellular location">
    <subcellularLocation>
        <location evidence="1">Membrane</location>
        <topology evidence="1">Multi-pass membrane protein</topology>
    </subcellularLocation>
</comment>
<dbReference type="InterPro" id="IPR036259">
    <property type="entry name" value="MFS_trans_sf"/>
</dbReference>
<feature type="transmembrane region" description="Helical" evidence="6">
    <location>
        <begin position="494"/>
        <end position="516"/>
    </location>
</feature>
<dbReference type="SUPFAM" id="SSF103473">
    <property type="entry name" value="MFS general substrate transporter"/>
    <property type="match status" value="2"/>
</dbReference>
<feature type="transmembrane region" description="Helical" evidence="6">
    <location>
        <begin position="579"/>
        <end position="602"/>
    </location>
</feature>
<comment type="similarity">
    <text evidence="2">Belongs to the major facilitator superfamily. Proton-dependent oligopeptide transporter (POT/PTR) (TC 2.A.17) family.</text>
</comment>
<dbReference type="CDD" id="cd17416">
    <property type="entry name" value="MFS_NPF1_2"/>
    <property type="match status" value="1"/>
</dbReference>
<feature type="transmembrane region" description="Helical" evidence="6">
    <location>
        <begin position="224"/>
        <end position="243"/>
    </location>
</feature>
<dbReference type="Gene3D" id="1.20.1250.20">
    <property type="entry name" value="MFS general substrate transporter like domains"/>
    <property type="match status" value="1"/>
</dbReference>
<dbReference type="GO" id="GO:0022857">
    <property type="term" value="F:transmembrane transporter activity"/>
    <property type="evidence" value="ECO:0007669"/>
    <property type="project" value="InterPro"/>
</dbReference>
<dbReference type="PANTHER" id="PTHR11654">
    <property type="entry name" value="OLIGOPEPTIDE TRANSPORTER-RELATED"/>
    <property type="match status" value="1"/>
</dbReference>
<feature type="transmembrane region" description="Helical" evidence="6">
    <location>
        <begin position="180"/>
        <end position="203"/>
    </location>
</feature>
<name>A0A6V7Q7I2_ANACO</name>
<evidence type="ECO:0000256" key="6">
    <source>
        <dbReference type="SAM" id="Phobius"/>
    </source>
</evidence>
<evidence type="ECO:0000256" key="3">
    <source>
        <dbReference type="ARBA" id="ARBA00022692"/>
    </source>
</evidence>
<accession>A0A6V7Q7I2</accession>
<feature type="transmembrane region" description="Helical" evidence="6">
    <location>
        <begin position="453"/>
        <end position="474"/>
    </location>
</feature>
<evidence type="ECO:0000256" key="4">
    <source>
        <dbReference type="ARBA" id="ARBA00022989"/>
    </source>
</evidence>
<organism evidence="7">
    <name type="scientific">Ananas comosus var. bracteatus</name>
    <name type="common">red pineapple</name>
    <dbReference type="NCBI Taxonomy" id="296719"/>
    <lineage>
        <taxon>Eukaryota</taxon>
        <taxon>Viridiplantae</taxon>
        <taxon>Streptophyta</taxon>
        <taxon>Embryophyta</taxon>
        <taxon>Tracheophyta</taxon>
        <taxon>Spermatophyta</taxon>
        <taxon>Magnoliopsida</taxon>
        <taxon>Liliopsida</taxon>
        <taxon>Poales</taxon>
        <taxon>Bromeliaceae</taxon>
        <taxon>Bromelioideae</taxon>
        <taxon>Ananas</taxon>
    </lineage>
</organism>
<feature type="transmembrane region" description="Helical" evidence="6">
    <location>
        <begin position="528"/>
        <end position="547"/>
    </location>
</feature>
<feature type="transmembrane region" description="Helical" evidence="6">
    <location>
        <begin position="413"/>
        <end position="433"/>
    </location>
</feature>
<keyword evidence="4 6" id="KW-1133">Transmembrane helix</keyword>
<evidence type="ECO:0008006" key="8">
    <source>
        <dbReference type="Google" id="ProtNLM"/>
    </source>
</evidence>
<dbReference type="AlphaFoldDB" id="A0A6V7Q7I2"/>
<dbReference type="InterPro" id="IPR000109">
    <property type="entry name" value="POT_fam"/>
</dbReference>
<evidence type="ECO:0000256" key="2">
    <source>
        <dbReference type="ARBA" id="ARBA00005982"/>
    </source>
</evidence>
<dbReference type="EMBL" id="LR862133">
    <property type="protein sequence ID" value="CAD1839149.1"/>
    <property type="molecule type" value="Genomic_DNA"/>
</dbReference>
<feature type="transmembrane region" description="Helical" evidence="6">
    <location>
        <begin position="378"/>
        <end position="401"/>
    </location>
</feature>
<gene>
    <name evidence="7" type="ORF">CB5_LOCUS22360</name>
</gene>
<dbReference type="GO" id="GO:0016020">
    <property type="term" value="C:membrane"/>
    <property type="evidence" value="ECO:0007669"/>
    <property type="project" value="UniProtKB-SubCell"/>
</dbReference>
<protein>
    <recommendedName>
        <fullName evidence="8">Protein NRT1/ PTR FAMILY 2.13-like</fullName>
    </recommendedName>
</protein>
<dbReference type="Pfam" id="PF00854">
    <property type="entry name" value="PTR2"/>
    <property type="match status" value="1"/>
</dbReference>
<feature type="transmembrane region" description="Helical" evidence="6">
    <location>
        <begin position="255"/>
        <end position="275"/>
    </location>
</feature>
<proteinExistence type="inferred from homology"/>
<evidence type="ECO:0000256" key="1">
    <source>
        <dbReference type="ARBA" id="ARBA00004141"/>
    </source>
</evidence>
<keyword evidence="5 6" id="KW-0472">Membrane</keyword>
<reference evidence="7" key="1">
    <citation type="submission" date="2020-07" db="EMBL/GenBank/DDBJ databases">
        <authorList>
            <person name="Lin J."/>
        </authorList>
    </citation>
    <scope>NUCLEOTIDE SEQUENCE</scope>
</reference>
<keyword evidence="3 6" id="KW-0812">Transmembrane</keyword>
<sequence>MRNSFLAVVVYYLKCLPFTNPRSKPCARDEEASKVGVENERKPQGWKSMPYVIGNETACKIATYGLTANLQLYLTERFNMGTVQATNVSNIFSGTTNFAPLVGAFISDAYWGRFTTLVYGSFASLLVHFPIVDLINMTNVQGMVILTLSASVPHLKPPTCSTANQQLGDCTSPTKLQESVLYISFVFLVIGYGGVMPCSLPFGMDQFDRASKRDEKGLKSFFNWYYATTTGAVFLSLTVFVYIQESVSWPLGYGIPAGIMILSIIIFFVGTRLYIYVPPSRSIFSSLARVVVASIRKRKLELPCPDDVRQQELQLYSPPSTSSHTLKLPLTSQLKFFNKAAIVTEGDINSDGEPVKKWSLCSVQEVEELKCLIKIIPIWLSGIVSFVIMVQSINFSFFQAALMDRNLGPHFQIPIASAGAISYVALTVFVLIYDRFLVPMITKITKIEGGITLLQRQAIGIVIFSAAMVVSGIVEHRRRETALSHGGTSGISPMSVFWLAPQLILMGIGEAFNAVGQIEFYNTQFPDYLLTIAASVFYCTQGGATYLSTLMVNVVNSITGKNGKTPWLDDNFNIGKLDYFYYLVAIMGVLNLAYFLVCAHYYRYKAVQIEDDDNDDEDQSAKEVINNKVY</sequence>